<reference evidence="2" key="2">
    <citation type="submission" date="2016-05" db="EMBL/GenBank/DDBJ databases">
        <title>Comparative analysis highlights variable genome content of wheat rusts and divergence of the mating loci.</title>
        <authorList>
            <person name="Cuomo C.A."/>
            <person name="Bakkeren G."/>
            <person name="Szabo L."/>
            <person name="Khalil H."/>
            <person name="Joly D."/>
            <person name="Goldberg J."/>
            <person name="Young S."/>
            <person name="Zeng Q."/>
            <person name="Fellers J."/>
        </authorList>
    </citation>
    <scope>NUCLEOTIDE SEQUENCE [LARGE SCALE GENOMIC DNA]</scope>
    <source>
        <strain evidence="2">1-1 BBBD Race 1</strain>
    </source>
</reference>
<reference evidence="2" key="1">
    <citation type="submission" date="2009-11" db="EMBL/GenBank/DDBJ databases">
        <authorList>
            <consortium name="The Broad Institute Genome Sequencing Platform"/>
            <person name="Ward D."/>
            <person name="Feldgarden M."/>
            <person name="Earl A."/>
            <person name="Young S.K."/>
            <person name="Zeng Q."/>
            <person name="Koehrsen M."/>
            <person name="Alvarado L."/>
            <person name="Berlin A."/>
            <person name="Bochicchio J."/>
            <person name="Borenstein D."/>
            <person name="Chapman S.B."/>
            <person name="Chen Z."/>
            <person name="Engels R."/>
            <person name="Freedman E."/>
            <person name="Gellesch M."/>
            <person name="Goldberg J."/>
            <person name="Griggs A."/>
            <person name="Gujja S."/>
            <person name="Heilman E."/>
            <person name="Heiman D."/>
            <person name="Hepburn T."/>
            <person name="Howarth C."/>
            <person name="Jen D."/>
            <person name="Larson L."/>
            <person name="Lewis B."/>
            <person name="Mehta T."/>
            <person name="Park D."/>
            <person name="Pearson M."/>
            <person name="Roberts A."/>
            <person name="Saif S."/>
            <person name="Shea T."/>
            <person name="Shenoy N."/>
            <person name="Sisk P."/>
            <person name="Stolte C."/>
            <person name="Sykes S."/>
            <person name="Thomson T."/>
            <person name="Walk T."/>
            <person name="White J."/>
            <person name="Yandava C."/>
            <person name="Izard J."/>
            <person name="Baranova O.V."/>
            <person name="Blanton J.M."/>
            <person name="Tanner A.C."/>
            <person name="Dewhirst F.E."/>
            <person name="Haas B."/>
            <person name="Nusbaum C."/>
            <person name="Birren B."/>
        </authorList>
    </citation>
    <scope>NUCLEOTIDE SEQUENCE [LARGE SCALE GENOMIC DNA]</scope>
    <source>
        <strain evidence="2">1-1 BBBD Race 1</strain>
    </source>
</reference>
<feature type="region of interest" description="Disordered" evidence="1">
    <location>
        <begin position="264"/>
        <end position="298"/>
    </location>
</feature>
<dbReference type="Proteomes" id="UP000005240">
    <property type="component" value="Unassembled WGS sequence"/>
</dbReference>
<organism evidence="2">
    <name type="scientific">Puccinia triticina (isolate 1-1 / race 1 (BBBD))</name>
    <name type="common">Brown leaf rust fungus</name>
    <dbReference type="NCBI Taxonomy" id="630390"/>
    <lineage>
        <taxon>Eukaryota</taxon>
        <taxon>Fungi</taxon>
        <taxon>Dikarya</taxon>
        <taxon>Basidiomycota</taxon>
        <taxon>Pucciniomycotina</taxon>
        <taxon>Pucciniomycetes</taxon>
        <taxon>Pucciniales</taxon>
        <taxon>Pucciniaceae</taxon>
        <taxon>Puccinia</taxon>
    </lineage>
</organism>
<accession>A0A180H0N6</accession>
<dbReference type="OrthoDB" id="2506824at2759"/>
<name>A0A180H0N6_PUCT1</name>
<dbReference type="AlphaFoldDB" id="A0A180H0N6"/>
<dbReference type="EnsemblFungi" id="PTTG_25865-t43_1">
    <property type="protein sequence ID" value="PTTG_25865-t43_1-p1"/>
    <property type="gene ID" value="PTTG_25865"/>
</dbReference>
<feature type="compositionally biased region" description="Polar residues" evidence="1">
    <location>
        <begin position="189"/>
        <end position="203"/>
    </location>
</feature>
<evidence type="ECO:0000256" key="1">
    <source>
        <dbReference type="SAM" id="MobiDB-lite"/>
    </source>
</evidence>
<reference evidence="3" key="4">
    <citation type="submission" date="2025-05" db="UniProtKB">
        <authorList>
            <consortium name="EnsemblFungi"/>
        </authorList>
    </citation>
    <scope>IDENTIFICATION</scope>
    <source>
        <strain evidence="3">isolate 1-1 / race 1 (BBBD)</strain>
    </source>
</reference>
<evidence type="ECO:0000313" key="3">
    <source>
        <dbReference type="EnsemblFungi" id="PTTG_25865-t43_1-p1"/>
    </source>
</evidence>
<evidence type="ECO:0000313" key="4">
    <source>
        <dbReference type="Proteomes" id="UP000005240"/>
    </source>
</evidence>
<protein>
    <submittedName>
        <fullName evidence="2 3">Uncharacterized protein</fullName>
    </submittedName>
</protein>
<dbReference type="VEuPathDB" id="FungiDB:PTTG_25865"/>
<keyword evidence="4" id="KW-1185">Reference proteome</keyword>
<feature type="region of interest" description="Disordered" evidence="1">
    <location>
        <begin position="182"/>
        <end position="203"/>
    </location>
</feature>
<sequence length="298" mass="33963">MTKDCQCHRLFYPTLIRSCCSSNYVHSLKTKTTISPVITTLRTIGVMQRKKRKNEDLLLRSKLSKPCCSTNEMDSHPGPTGKRTFPQNFEYDYHHFKQRLSLSSEPQSFHLVSNRFLVGLDYDASRPKTGKFVKRIITDQTELSQVFSNSNTLNNIPSGYSRTNKRYGKSVYHSCDSVGKENCGGSREQPYSVNNSREVRSISTEQDSPFNLVASPKIDITEDQFIFTMSPFSSTQTLSTFMRSPANPAESYKLVKSFDHKKLKSRDLVEENDEDQDERSISITSVLPIDIPQSHKST</sequence>
<evidence type="ECO:0000313" key="2">
    <source>
        <dbReference type="EMBL" id="OAV97893.1"/>
    </source>
</evidence>
<reference evidence="3 4" key="3">
    <citation type="journal article" date="2017" name="G3 (Bethesda)">
        <title>Comparative analysis highlights variable genome content of wheat rusts and divergence of the mating loci.</title>
        <authorList>
            <person name="Cuomo C.A."/>
            <person name="Bakkeren G."/>
            <person name="Khalil H.B."/>
            <person name="Panwar V."/>
            <person name="Joly D."/>
            <person name="Linning R."/>
            <person name="Sakthikumar S."/>
            <person name="Song X."/>
            <person name="Adiconis X."/>
            <person name="Fan L."/>
            <person name="Goldberg J.M."/>
            <person name="Levin J.Z."/>
            <person name="Young S."/>
            <person name="Zeng Q."/>
            <person name="Anikster Y."/>
            <person name="Bruce M."/>
            <person name="Wang M."/>
            <person name="Yin C."/>
            <person name="McCallum B."/>
            <person name="Szabo L.J."/>
            <person name="Hulbert S."/>
            <person name="Chen X."/>
            <person name="Fellers J.P."/>
        </authorList>
    </citation>
    <scope>NUCLEOTIDE SEQUENCE</scope>
    <source>
        <strain evidence="4">Isolate 1-1 / race 1 (BBBD)</strain>
        <strain evidence="3">isolate 1-1 / race 1 (BBBD)</strain>
    </source>
</reference>
<dbReference type="EMBL" id="ADAS02000010">
    <property type="protein sequence ID" value="OAV97893.1"/>
    <property type="molecule type" value="Genomic_DNA"/>
</dbReference>
<proteinExistence type="predicted"/>
<gene>
    <name evidence="2" type="ORF">PTTG_25865</name>
</gene>